<dbReference type="PROSITE" id="PS51257">
    <property type="entry name" value="PROKAR_LIPOPROTEIN"/>
    <property type="match status" value="1"/>
</dbReference>
<dbReference type="AlphaFoldDB" id="A0AAD4M9A3"/>
<dbReference type="Proteomes" id="UP001203297">
    <property type="component" value="Unassembled WGS sequence"/>
</dbReference>
<accession>A0AAD4M9A3</accession>
<reference evidence="1" key="1">
    <citation type="journal article" date="2022" name="New Phytol.">
        <title>Evolutionary transition to the ectomycorrhizal habit in the genomes of a hyperdiverse lineage of mushroom-forming fungi.</title>
        <authorList>
            <person name="Looney B."/>
            <person name="Miyauchi S."/>
            <person name="Morin E."/>
            <person name="Drula E."/>
            <person name="Courty P.E."/>
            <person name="Kohler A."/>
            <person name="Kuo A."/>
            <person name="LaButti K."/>
            <person name="Pangilinan J."/>
            <person name="Lipzen A."/>
            <person name="Riley R."/>
            <person name="Andreopoulos W."/>
            <person name="He G."/>
            <person name="Johnson J."/>
            <person name="Nolan M."/>
            <person name="Tritt A."/>
            <person name="Barry K.W."/>
            <person name="Grigoriev I.V."/>
            <person name="Nagy L.G."/>
            <person name="Hibbett D."/>
            <person name="Henrissat B."/>
            <person name="Matheny P.B."/>
            <person name="Labbe J."/>
            <person name="Martin F.M."/>
        </authorList>
    </citation>
    <scope>NUCLEOTIDE SEQUENCE</scope>
    <source>
        <strain evidence="1">BPL690</strain>
    </source>
</reference>
<organism evidence="1 2">
    <name type="scientific">Multifurca ochricompacta</name>
    <dbReference type="NCBI Taxonomy" id="376703"/>
    <lineage>
        <taxon>Eukaryota</taxon>
        <taxon>Fungi</taxon>
        <taxon>Dikarya</taxon>
        <taxon>Basidiomycota</taxon>
        <taxon>Agaricomycotina</taxon>
        <taxon>Agaricomycetes</taxon>
        <taxon>Russulales</taxon>
        <taxon>Russulaceae</taxon>
        <taxon>Multifurca</taxon>
    </lineage>
</organism>
<dbReference type="EMBL" id="WTXG01000004">
    <property type="protein sequence ID" value="KAI0306171.1"/>
    <property type="molecule type" value="Genomic_DNA"/>
</dbReference>
<name>A0AAD4M9A3_9AGAM</name>
<proteinExistence type="predicted"/>
<comment type="caution">
    <text evidence="1">The sequence shown here is derived from an EMBL/GenBank/DDBJ whole genome shotgun (WGS) entry which is preliminary data.</text>
</comment>
<evidence type="ECO:0000313" key="1">
    <source>
        <dbReference type="EMBL" id="KAI0306171.1"/>
    </source>
</evidence>
<gene>
    <name evidence="1" type="ORF">B0F90DRAFT_971402</name>
</gene>
<sequence>MGKKKRRAQLGYYECPFVLVVVSTGCGRGKSEAGHIHIHRHPLVGSGSEVHCALCAMPTRRACDGTTTGIATELHRRRRLLNPSYFLFPFFFFYQKLKLFPPYPSLLELRPVARERNLIVPFHYYRRFYSRYARETVPCKESFSPSSLSPLPSPTGSYHPWRTLFYPRLRFFNTHTHTHRATFETFFNVTL</sequence>
<protein>
    <submittedName>
        <fullName evidence="1">Uncharacterized protein</fullName>
    </submittedName>
</protein>
<evidence type="ECO:0000313" key="2">
    <source>
        <dbReference type="Proteomes" id="UP001203297"/>
    </source>
</evidence>
<keyword evidence="2" id="KW-1185">Reference proteome</keyword>